<feature type="transmembrane region" description="Helical" evidence="12">
    <location>
        <begin position="322"/>
        <end position="347"/>
    </location>
</feature>
<feature type="transmembrane region" description="Helical" evidence="12">
    <location>
        <begin position="359"/>
        <end position="379"/>
    </location>
</feature>
<evidence type="ECO:0000256" key="5">
    <source>
        <dbReference type="ARBA" id="ARBA00022475"/>
    </source>
</evidence>
<evidence type="ECO:0000259" key="13">
    <source>
        <dbReference type="Pfam" id="PF00999"/>
    </source>
</evidence>
<evidence type="ECO:0000256" key="9">
    <source>
        <dbReference type="ARBA" id="ARBA00023065"/>
    </source>
</evidence>
<feature type="transmembrane region" description="Helical" evidence="12">
    <location>
        <begin position="70"/>
        <end position="92"/>
    </location>
</feature>
<dbReference type="Pfam" id="PF00999">
    <property type="entry name" value="Na_H_Exchanger"/>
    <property type="match status" value="1"/>
</dbReference>
<feature type="transmembrane region" description="Helical" evidence="12">
    <location>
        <begin position="292"/>
        <end position="316"/>
    </location>
</feature>
<keyword evidence="9" id="KW-0406">Ion transport</keyword>
<dbReference type="GO" id="GO:0015385">
    <property type="term" value="F:sodium:proton antiporter activity"/>
    <property type="evidence" value="ECO:0007669"/>
    <property type="project" value="InterPro"/>
</dbReference>
<evidence type="ECO:0000256" key="3">
    <source>
        <dbReference type="ARBA" id="ARBA00022448"/>
    </source>
</evidence>
<feature type="transmembrane region" description="Helical" evidence="12">
    <location>
        <begin position="263"/>
        <end position="280"/>
    </location>
</feature>
<organism evidence="14 15">
    <name type="scientific">Alterirhizorhabdus solaris</name>
    <dbReference type="NCBI Taxonomy" id="2529389"/>
    <lineage>
        <taxon>Bacteria</taxon>
        <taxon>Pseudomonadati</taxon>
        <taxon>Pseudomonadota</taxon>
        <taxon>Alphaproteobacteria</taxon>
        <taxon>Sphingomonadales</taxon>
        <taxon>Rhizorhabdaceae</taxon>
        <taxon>Alterirhizorhabdus</taxon>
    </lineage>
</organism>
<dbReference type="EMBL" id="VNIM01000002">
    <property type="protein sequence ID" value="TVV77329.1"/>
    <property type="molecule type" value="Genomic_DNA"/>
</dbReference>
<accession>A0A558RD00</accession>
<protein>
    <submittedName>
        <fullName evidence="14">Sodium:proton antiporter</fullName>
    </submittedName>
</protein>
<dbReference type="GO" id="GO:0098719">
    <property type="term" value="P:sodium ion import across plasma membrane"/>
    <property type="evidence" value="ECO:0007669"/>
    <property type="project" value="TreeGrafter"/>
</dbReference>
<comment type="caution">
    <text evidence="14">The sequence shown here is derived from an EMBL/GenBank/DDBJ whole genome shotgun (WGS) entry which is preliminary data.</text>
</comment>
<feature type="transmembrane region" description="Helical" evidence="12">
    <location>
        <begin position="176"/>
        <end position="196"/>
    </location>
</feature>
<keyword evidence="10 12" id="KW-0472">Membrane</keyword>
<evidence type="ECO:0000313" key="14">
    <source>
        <dbReference type="EMBL" id="TVV77329.1"/>
    </source>
</evidence>
<evidence type="ECO:0000313" key="15">
    <source>
        <dbReference type="Proteomes" id="UP000318681"/>
    </source>
</evidence>
<dbReference type="GO" id="GO:0015386">
    <property type="term" value="F:potassium:proton antiporter activity"/>
    <property type="evidence" value="ECO:0007669"/>
    <property type="project" value="TreeGrafter"/>
</dbReference>
<evidence type="ECO:0000256" key="7">
    <source>
        <dbReference type="ARBA" id="ARBA00022989"/>
    </source>
</evidence>
<evidence type="ECO:0000256" key="12">
    <source>
        <dbReference type="SAM" id="Phobius"/>
    </source>
</evidence>
<feature type="transmembrane region" description="Helical" evidence="12">
    <location>
        <begin position="239"/>
        <end position="257"/>
    </location>
</feature>
<evidence type="ECO:0000256" key="2">
    <source>
        <dbReference type="ARBA" id="ARBA00007367"/>
    </source>
</evidence>
<reference evidence="14 15" key="1">
    <citation type="submission" date="2019-07" db="EMBL/GenBank/DDBJ databases">
        <title>Sphingomonas solaris sp. nov., isolated from a solar panel from Boston, Massachusetts.</title>
        <authorList>
            <person name="Tanner K."/>
            <person name="Pascual J."/>
            <person name="Mancuso C."/>
            <person name="Pereto J."/>
            <person name="Khalil A."/>
            <person name="Vilanova C."/>
        </authorList>
    </citation>
    <scope>NUCLEOTIDE SEQUENCE [LARGE SCALE GENOMIC DNA]</scope>
    <source>
        <strain evidence="14 15">R4DWN</strain>
    </source>
</reference>
<keyword evidence="7 12" id="KW-1133">Transmembrane helix</keyword>
<gene>
    <name evidence="14" type="ORF">FOY91_00765</name>
</gene>
<feature type="transmembrane region" description="Helical" evidence="12">
    <location>
        <begin position="208"/>
        <end position="227"/>
    </location>
</feature>
<feature type="transmembrane region" description="Helical" evidence="12">
    <location>
        <begin position="132"/>
        <end position="155"/>
    </location>
</feature>
<keyword evidence="8" id="KW-0915">Sodium</keyword>
<dbReference type="InterPro" id="IPR006153">
    <property type="entry name" value="Cation/H_exchanger_TM"/>
</dbReference>
<evidence type="ECO:0000256" key="4">
    <source>
        <dbReference type="ARBA" id="ARBA00022449"/>
    </source>
</evidence>
<evidence type="ECO:0000256" key="11">
    <source>
        <dbReference type="ARBA" id="ARBA00023201"/>
    </source>
</evidence>
<evidence type="ECO:0000256" key="1">
    <source>
        <dbReference type="ARBA" id="ARBA00004651"/>
    </source>
</evidence>
<feature type="domain" description="Cation/H+ exchanger transmembrane" evidence="13">
    <location>
        <begin position="16"/>
        <end position="410"/>
    </location>
</feature>
<feature type="transmembrane region" description="Helical" evidence="12">
    <location>
        <begin position="385"/>
        <end position="410"/>
    </location>
</feature>
<evidence type="ECO:0000256" key="10">
    <source>
        <dbReference type="ARBA" id="ARBA00023136"/>
    </source>
</evidence>
<dbReference type="GO" id="GO:0005886">
    <property type="term" value="C:plasma membrane"/>
    <property type="evidence" value="ECO:0007669"/>
    <property type="project" value="UniProtKB-SubCell"/>
</dbReference>
<keyword evidence="11" id="KW-0739">Sodium transport</keyword>
<dbReference type="AlphaFoldDB" id="A0A558RD00"/>
<evidence type="ECO:0000256" key="6">
    <source>
        <dbReference type="ARBA" id="ARBA00022692"/>
    </source>
</evidence>
<dbReference type="GO" id="GO:0051453">
    <property type="term" value="P:regulation of intracellular pH"/>
    <property type="evidence" value="ECO:0007669"/>
    <property type="project" value="TreeGrafter"/>
</dbReference>
<keyword evidence="3" id="KW-0813">Transport</keyword>
<sequence length="419" mass="43812">MTSLSPFDAAAILIVIAAALGYLNTRVFKLPSSVGLTVMGAVASLLVILVDQTLPGESLSAIVVGFLEGIDFHTTLMDGMLSFLLFAGALHVDWTEMRKGRWPILVLSTLGVLLSTAIVGSGFLLLSSMFGISVPPIWCFVFGALISPTDPVAVMGVLKRAAVPPTLQATVAGESLFNDGVGVVVFAILLSAASGAEALSFGHAATAFLQEAVGGAFLGLITGWVAFRAMRSIDDYNVEVMISLAVVMGGYSLAHWIHVSGPVAMAVAGLLIGNAGVARAMSDLTKDYLLKFWALIDEILNAVLFLLIGLEVIAIAPNPQMLLLGALVIPLVLLARTIAVSIPLIALRPILFLGPMARPILVWGGLRGGISVALALSLPESTTRTLILATTYVVVLFAVIVQGGSVGWLIQRMKANTSN</sequence>
<feature type="transmembrane region" description="Helical" evidence="12">
    <location>
        <begin position="6"/>
        <end position="23"/>
    </location>
</feature>
<evidence type="ECO:0000256" key="8">
    <source>
        <dbReference type="ARBA" id="ARBA00023053"/>
    </source>
</evidence>
<comment type="subcellular location">
    <subcellularLocation>
        <location evidence="1">Cell membrane</location>
        <topology evidence="1">Multi-pass membrane protein</topology>
    </subcellularLocation>
</comment>
<keyword evidence="6 12" id="KW-0812">Transmembrane</keyword>
<dbReference type="RefSeq" id="WP_145147119.1">
    <property type="nucleotide sequence ID" value="NZ_VNIM01000002.1"/>
</dbReference>
<dbReference type="Gene3D" id="6.10.140.1330">
    <property type="match status" value="1"/>
</dbReference>
<comment type="similarity">
    <text evidence="2">Belongs to the monovalent cation:proton antiporter 1 (CPA1) transporter (TC 2.A.36) family.</text>
</comment>
<proteinExistence type="inferred from homology"/>
<keyword evidence="5" id="KW-1003">Cell membrane</keyword>
<feature type="transmembrane region" description="Helical" evidence="12">
    <location>
        <begin position="30"/>
        <end position="50"/>
    </location>
</feature>
<feature type="transmembrane region" description="Helical" evidence="12">
    <location>
        <begin position="104"/>
        <end position="126"/>
    </location>
</feature>
<dbReference type="Proteomes" id="UP000318681">
    <property type="component" value="Unassembled WGS sequence"/>
</dbReference>
<dbReference type="PANTHER" id="PTHR10110:SF195">
    <property type="entry name" value="NA(+)_H(+) ANTIPORTER NHAS2"/>
    <property type="match status" value="1"/>
</dbReference>
<name>A0A558RD00_9SPHN</name>
<keyword evidence="15" id="KW-1185">Reference proteome</keyword>
<dbReference type="PANTHER" id="PTHR10110">
    <property type="entry name" value="SODIUM/HYDROGEN EXCHANGER"/>
    <property type="match status" value="1"/>
</dbReference>
<dbReference type="OrthoDB" id="9774146at2"/>
<dbReference type="InterPro" id="IPR018422">
    <property type="entry name" value="Cation/H_exchanger_CPA1"/>
</dbReference>
<keyword evidence="4" id="KW-0050">Antiport</keyword>